<dbReference type="Pfam" id="PF04381">
    <property type="entry name" value="RdgC"/>
    <property type="match status" value="1"/>
</dbReference>
<dbReference type="Proteomes" id="UP000382040">
    <property type="component" value="Unassembled WGS sequence"/>
</dbReference>
<evidence type="ECO:0000313" key="6">
    <source>
        <dbReference type="EMBL" id="VVE90296.1"/>
    </source>
</evidence>
<reference evidence="6 7" key="1">
    <citation type="submission" date="2019-08" db="EMBL/GenBank/DDBJ databases">
        <authorList>
            <person name="Peeters C."/>
        </authorList>
    </citation>
    <scope>NUCLEOTIDE SEQUENCE [LARGE SCALE GENOMIC DNA]</scope>
    <source>
        <strain evidence="6 7">LMG 20603</strain>
    </source>
</reference>
<dbReference type="PANTHER" id="PTHR38103">
    <property type="entry name" value="RECOMBINATION-ASSOCIATED PROTEIN RDGC"/>
    <property type="match status" value="1"/>
</dbReference>
<accession>A0A5E5BY88</accession>
<dbReference type="PANTHER" id="PTHR38103:SF1">
    <property type="entry name" value="RECOMBINATION-ASSOCIATED PROTEIN RDGC"/>
    <property type="match status" value="1"/>
</dbReference>
<dbReference type="NCBIfam" id="NF001463">
    <property type="entry name" value="PRK00321.1-4"/>
    <property type="match status" value="1"/>
</dbReference>
<keyword evidence="7" id="KW-1185">Reference proteome</keyword>
<dbReference type="RefSeq" id="WP_150561450.1">
    <property type="nucleotide sequence ID" value="NZ_CABPST010000015.1"/>
</dbReference>
<dbReference type="InterPro" id="IPR007476">
    <property type="entry name" value="RdgC"/>
</dbReference>
<dbReference type="OrthoDB" id="5290530at2"/>
<sequence length="302" mass="34116">MWFRNAQIHRIAPWTPTQEQLLDALLTQHFRDPTSAELQTCGWTAPFEGGDFAHCVNRQILLTYRSEKKLLPGSVVNQVTRAKAAELEEQQGFKPGRKQMKELKEQVTDELLPRAFGIRRDTRVWIGPVNRWLAIDTASPARADEVRHLLFKTLDITLLNVELNEAPVAAMTSWLVANEAPGGFTVDQDVELRSNMNEKATVRYLHHPLDGADVRQHIEAGKRCTSLAMTWNDRISFVLTDAFVIKRITPLDILKDAAEPAESEAEKFDADFVLMTGELSQLLADLIEAVGGERPDERPLLR</sequence>
<evidence type="ECO:0000256" key="4">
    <source>
        <dbReference type="ARBA" id="ARBA00022490"/>
    </source>
</evidence>
<dbReference type="GO" id="GO:0006310">
    <property type="term" value="P:DNA recombination"/>
    <property type="evidence" value="ECO:0007669"/>
    <property type="project" value="UniProtKB-KW"/>
</dbReference>
<dbReference type="GO" id="GO:0000018">
    <property type="term" value="P:regulation of DNA recombination"/>
    <property type="evidence" value="ECO:0007669"/>
    <property type="project" value="TreeGrafter"/>
</dbReference>
<dbReference type="AlphaFoldDB" id="A0A5E5BY88"/>
<dbReference type="GO" id="GO:0043590">
    <property type="term" value="C:bacterial nucleoid"/>
    <property type="evidence" value="ECO:0007669"/>
    <property type="project" value="TreeGrafter"/>
</dbReference>
<keyword evidence="5" id="KW-0233">DNA recombination</keyword>
<keyword evidence="4" id="KW-0963">Cytoplasm</keyword>
<organism evidence="6 7">
    <name type="scientific">Pandoraea bronchicola</name>
    <dbReference type="NCBI Taxonomy" id="2508287"/>
    <lineage>
        <taxon>Bacteria</taxon>
        <taxon>Pseudomonadati</taxon>
        <taxon>Pseudomonadota</taxon>
        <taxon>Betaproteobacteria</taxon>
        <taxon>Burkholderiales</taxon>
        <taxon>Burkholderiaceae</taxon>
        <taxon>Pandoraea</taxon>
    </lineage>
</organism>
<evidence type="ECO:0000256" key="3">
    <source>
        <dbReference type="ARBA" id="ARBA00022296"/>
    </source>
</evidence>
<evidence type="ECO:0000256" key="2">
    <source>
        <dbReference type="ARBA" id="ARBA00008657"/>
    </source>
</evidence>
<protein>
    <recommendedName>
        <fullName evidence="3">Recombination-associated protein RdgC</fullName>
    </recommendedName>
</protein>
<evidence type="ECO:0000256" key="1">
    <source>
        <dbReference type="ARBA" id="ARBA00004453"/>
    </source>
</evidence>
<dbReference type="NCBIfam" id="NF001464">
    <property type="entry name" value="PRK00321.1-5"/>
    <property type="match status" value="1"/>
</dbReference>
<name>A0A5E5BY88_9BURK</name>
<proteinExistence type="inferred from homology"/>
<comment type="subcellular location">
    <subcellularLocation>
        <location evidence="1">Cytoplasm</location>
        <location evidence="1">Nucleoid</location>
    </subcellularLocation>
</comment>
<evidence type="ECO:0000256" key="5">
    <source>
        <dbReference type="ARBA" id="ARBA00023172"/>
    </source>
</evidence>
<evidence type="ECO:0000313" key="7">
    <source>
        <dbReference type="Proteomes" id="UP000382040"/>
    </source>
</evidence>
<gene>
    <name evidence="6" type="primary">rdgC_2</name>
    <name evidence="6" type="ORF">PBR20603_04278</name>
</gene>
<dbReference type="EMBL" id="CABPST010000015">
    <property type="protein sequence ID" value="VVE90296.1"/>
    <property type="molecule type" value="Genomic_DNA"/>
</dbReference>
<dbReference type="GO" id="GO:0003690">
    <property type="term" value="F:double-stranded DNA binding"/>
    <property type="evidence" value="ECO:0007669"/>
    <property type="project" value="TreeGrafter"/>
</dbReference>
<comment type="similarity">
    <text evidence="2">Belongs to the RdgC family.</text>
</comment>